<accession>A0A8J5TAR3</accession>
<evidence type="ECO:0000313" key="1">
    <source>
        <dbReference type="EMBL" id="KAG8076688.1"/>
    </source>
</evidence>
<name>A0A8J5TAR3_ZIZPA</name>
<reference evidence="1" key="1">
    <citation type="journal article" date="2021" name="bioRxiv">
        <title>Whole Genome Assembly and Annotation of Northern Wild Rice, Zizania palustris L., Supports a Whole Genome Duplication in the Zizania Genus.</title>
        <authorList>
            <person name="Haas M."/>
            <person name="Kono T."/>
            <person name="Macchietto M."/>
            <person name="Millas R."/>
            <person name="McGilp L."/>
            <person name="Shao M."/>
            <person name="Duquette J."/>
            <person name="Hirsch C.N."/>
            <person name="Kimball J."/>
        </authorList>
    </citation>
    <scope>NUCLEOTIDE SEQUENCE</scope>
    <source>
        <tissue evidence="1">Fresh leaf tissue</tissue>
    </source>
</reference>
<protein>
    <submittedName>
        <fullName evidence="1">Uncharacterized protein</fullName>
    </submittedName>
</protein>
<reference evidence="1" key="2">
    <citation type="submission" date="2021-02" db="EMBL/GenBank/DDBJ databases">
        <authorList>
            <person name="Kimball J.A."/>
            <person name="Haas M.W."/>
            <person name="Macchietto M."/>
            <person name="Kono T."/>
            <person name="Duquette J."/>
            <person name="Shao M."/>
        </authorList>
    </citation>
    <scope>NUCLEOTIDE SEQUENCE</scope>
    <source>
        <tissue evidence="1">Fresh leaf tissue</tissue>
    </source>
</reference>
<dbReference type="EMBL" id="JAAALK010000283">
    <property type="protein sequence ID" value="KAG8076688.1"/>
    <property type="molecule type" value="Genomic_DNA"/>
</dbReference>
<dbReference type="AlphaFoldDB" id="A0A8J5TAR3"/>
<evidence type="ECO:0000313" key="2">
    <source>
        <dbReference type="Proteomes" id="UP000729402"/>
    </source>
</evidence>
<gene>
    <name evidence="1" type="ORF">GUJ93_ZPchr0006g46112</name>
</gene>
<proteinExistence type="predicted"/>
<comment type="caution">
    <text evidence="1">The sequence shown here is derived from an EMBL/GenBank/DDBJ whole genome shotgun (WGS) entry which is preliminary data.</text>
</comment>
<keyword evidence="2" id="KW-1185">Reference proteome</keyword>
<sequence>MRSTSVDDDSSPRNVDQRIHGEVCHSVLTSRVMKLKWWWGKLKTTSSSSLAWALWASRFGNPANQSALLPTLKIPNATGNFRSALHSRTLGGRQRRTIVEHVAGMASKPQTRERSDAFRPLLSAGGRLHSFALGVSPVFPLFSSIPSLSLTAAAAARP</sequence>
<organism evidence="1 2">
    <name type="scientific">Zizania palustris</name>
    <name type="common">Northern wild rice</name>
    <dbReference type="NCBI Taxonomy" id="103762"/>
    <lineage>
        <taxon>Eukaryota</taxon>
        <taxon>Viridiplantae</taxon>
        <taxon>Streptophyta</taxon>
        <taxon>Embryophyta</taxon>
        <taxon>Tracheophyta</taxon>
        <taxon>Spermatophyta</taxon>
        <taxon>Magnoliopsida</taxon>
        <taxon>Liliopsida</taxon>
        <taxon>Poales</taxon>
        <taxon>Poaceae</taxon>
        <taxon>BOP clade</taxon>
        <taxon>Oryzoideae</taxon>
        <taxon>Oryzeae</taxon>
        <taxon>Zizaniinae</taxon>
        <taxon>Zizania</taxon>
    </lineage>
</organism>
<dbReference type="Proteomes" id="UP000729402">
    <property type="component" value="Unassembled WGS sequence"/>
</dbReference>